<protein>
    <submittedName>
        <fullName evidence="1">Uncharacterized protein</fullName>
    </submittedName>
</protein>
<dbReference type="AlphaFoldDB" id="A0A0A8Y6L0"/>
<evidence type="ECO:0000313" key="1">
    <source>
        <dbReference type="EMBL" id="JAD21694.1"/>
    </source>
</evidence>
<reference evidence="1" key="1">
    <citation type="submission" date="2014-09" db="EMBL/GenBank/DDBJ databases">
        <authorList>
            <person name="Magalhaes I.L.F."/>
            <person name="Oliveira U."/>
            <person name="Santos F.R."/>
            <person name="Vidigal T.H.D.A."/>
            <person name="Brescovit A.D."/>
            <person name="Santos A.J."/>
        </authorList>
    </citation>
    <scope>NUCLEOTIDE SEQUENCE</scope>
    <source>
        <tissue evidence="1">Shoot tissue taken approximately 20 cm above the soil surface</tissue>
    </source>
</reference>
<name>A0A0A8Y6L0_ARUDO</name>
<accession>A0A0A8Y6L0</accession>
<organism evidence="1">
    <name type="scientific">Arundo donax</name>
    <name type="common">Giant reed</name>
    <name type="synonym">Donax arundinaceus</name>
    <dbReference type="NCBI Taxonomy" id="35708"/>
    <lineage>
        <taxon>Eukaryota</taxon>
        <taxon>Viridiplantae</taxon>
        <taxon>Streptophyta</taxon>
        <taxon>Embryophyta</taxon>
        <taxon>Tracheophyta</taxon>
        <taxon>Spermatophyta</taxon>
        <taxon>Magnoliopsida</taxon>
        <taxon>Liliopsida</taxon>
        <taxon>Poales</taxon>
        <taxon>Poaceae</taxon>
        <taxon>PACMAD clade</taxon>
        <taxon>Arundinoideae</taxon>
        <taxon>Arundineae</taxon>
        <taxon>Arundo</taxon>
    </lineage>
</organism>
<sequence length="40" mass="4579">MLNMKHMKKILIHTSSSTTQSSVIFSCHEEKEDIVVFSLV</sequence>
<dbReference type="PROSITE" id="PS51257">
    <property type="entry name" value="PROKAR_LIPOPROTEIN"/>
    <property type="match status" value="1"/>
</dbReference>
<reference evidence="1" key="2">
    <citation type="journal article" date="2015" name="Data Brief">
        <title>Shoot transcriptome of the giant reed, Arundo donax.</title>
        <authorList>
            <person name="Barrero R.A."/>
            <person name="Guerrero F.D."/>
            <person name="Moolhuijzen P."/>
            <person name="Goolsby J.A."/>
            <person name="Tidwell J."/>
            <person name="Bellgard S.E."/>
            <person name="Bellgard M.I."/>
        </authorList>
    </citation>
    <scope>NUCLEOTIDE SEQUENCE</scope>
    <source>
        <tissue evidence="1">Shoot tissue taken approximately 20 cm above the soil surface</tissue>
    </source>
</reference>
<proteinExistence type="predicted"/>
<dbReference type="EMBL" id="GBRH01276201">
    <property type="protein sequence ID" value="JAD21694.1"/>
    <property type="molecule type" value="Transcribed_RNA"/>
</dbReference>